<evidence type="ECO:0000256" key="18">
    <source>
        <dbReference type="SAM" id="MobiDB-lite"/>
    </source>
</evidence>
<organism evidence="21 23">
    <name type="scientific">Yarrowia lipolytica</name>
    <name type="common">Candida lipolytica</name>
    <dbReference type="NCBI Taxonomy" id="4952"/>
    <lineage>
        <taxon>Eukaryota</taxon>
        <taxon>Fungi</taxon>
        <taxon>Dikarya</taxon>
        <taxon>Ascomycota</taxon>
        <taxon>Saccharomycotina</taxon>
        <taxon>Dipodascomycetes</taxon>
        <taxon>Dipodascales</taxon>
        <taxon>Dipodascales incertae sedis</taxon>
        <taxon>Yarrowia</taxon>
    </lineage>
</organism>
<evidence type="ECO:0000313" key="21">
    <source>
        <dbReference type="EMBL" id="AOW04110.1"/>
    </source>
</evidence>
<evidence type="ECO:0000256" key="3">
    <source>
        <dbReference type="ARBA" id="ARBA00004177"/>
    </source>
</evidence>
<keyword evidence="11 17" id="KW-0863">Zinc-finger</keyword>
<dbReference type="CDD" id="cd16489">
    <property type="entry name" value="mRING-CH-C4HC2H_ZNRF"/>
    <property type="match status" value="1"/>
</dbReference>
<name>A0A1D8NEP9_YARLL</name>
<dbReference type="InterPro" id="IPR017455">
    <property type="entry name" value="Znf_FYVE-rel"/>
</dbReference>
<dbReference type="VEuPathDB" id="FungiDB:YALI0_D15510g"/>
<evidence type="ECO:0000259" key="20">
    <source>
        <dbReference type="PROSITE" id="PS50178"/>
    </source>
</evidence>
<evidence type="ECO:0000259" key="19">
    <source>
        <dbReference type="PROSITE" id="PS50089"/>
    </source>
</evidence>
<evidence type="ECO:0000313" key="24">
    <source>
        <dbReference type="Proteomes" id="UP000256601"/>
    </source>
</evidence>
<dbReference type="GO" id="GO:0005768">
    <property type="term" value="C:endosome"/>
    <property type="evidence" value="ECO:0007669"/>
    <property type="project" value="UniProtKB-SubCell"/>
</dbReference>
<dbReference type="Proteomes" id="UP000256601">
    <property type="component" value="Unassembled WGS sequence"/>
</dbReference>
<evidence type="ECO:0000313" key="23">
    <source>
        <dbReference type="Proteomes" id="UP000182444"/>
    </source>
</evidence>
<evidence type="ECO:0000256" key="6">
    <source>
        <dbReference type="ARBA" id="ARBA00012483"/>
    </source>
</evidence>
<dbReference type="Pfam" id="PF01363">
    <property type="entry name" value="FYVE"/>
    <property type="match status" value="1"/>
</dbReference>
<feature type="region of interest" description="Disordered" evidence="18">
    <location>
        <begin position="128"/>
        <end position="161"/>
    </location>
</feature>
<evidence type="ECO:0000256" key="16">
    <source>
        <dbReference type="ARBA" id="ARBA00023288"/>
    </source>
</evidence>
<keyword evidence="7" id="KW-0808">Transferase</keyword>
<feature type="compositionally biased region" description="Polar residues" evidence="18">
    <location>
        <begin position="134"/>
        <end position="145"/>
    </location>
</feature>
<evidence type="ECO:0000256" key="13">
    <source>
        <dbReference type="ARBA" id="ARBA00022833"/>
    </source>
</evidence>
<dbReference type="SMART" id="SM00184">
    <property type="entry name" value="RING"/>
    <property type="match status" value="1"/>
</dbReference>
<dbReference type="EMBL" id="KZ858977">
    <property type="protein sequence ID" value="RDW26585.1"/>
    <property type="molecule type" value="Genomic_DNA"/>
</dbReference>
<evidence type="ECO:0000256" key="17">
    <source>
        <dbReference type="PROSITE-ProRule" id="PRU00175"/>
    </source>
</evidence>
<dbReference type="GO" id="GO:0070936">
    <property type="term" value="P:protein K48-linked ubiquitination"/>
    <property type="evidence" value="ECO:0007669"/>
    <property type="project" value="TreeGrafter"/>
</dbReference>
<evidence type="ECO:0000256" key="7">
    <source>
        <dbReference type="ARBA" id="ARBA00022679"/>
    </source>
</evidence>
<keyword evidence="14" id="KW-0472">Membrane</keyword>
<evidence type="ECO:0000256" key="5">
    <source>
        <dbReference type="ARBA" id="ARBA00004906"/>
    </source>
</evidence>
<evidence type="ECO:0000256" key="11">
    <source>
        <dbReference type="ARBA" id="ARBA00022771"/>
    </source>
</evidence>
<dbReference type="SUPFAM" id="SSF57850">
    <property type="entry name" value="RING/U-box"/>
    <property type="match status" value="1"/>
</dbReference>
<gene>
    <name evidence="22" type="ORF">B0I71DRAFT_158429</name>
    <name evidence="21" type="ORF">YALI1_D19018g</name>
</gene>
<feature type="domain" description="FYVE-type" evidence="20">
    <location>
        <begin position="9"/>
        <end position="82"/>
    </location>
</feature>
<evidence type="ECO:0000256" key="15">
    <source>
        <dbReference type="ARBA" id="ARBA00023228"/>
    </source>
</evidence>
<dbReference type="PROSITE" id="PS50089">
    <property type="entry name" value="ZF_RING_2"/>
    <property type="match status" value="1"/>
</dbReference>
<dbReference type="eggNOG" id="KOG1729">
    <property type="taxonomic scope" value="Eukaryota"/>
</dbReference>
<dbReference type="EMBL" id="CP017556">
    <property type="protein sequence ID" value="AOW04110.1"/>
    <property type="molecule type" value="Genomic_DNA"/>
</dbReference>
<sequence>MPVAVWIPDEQASSCHCCQATFSLFNRRHHCRKCGNVVCNSCSTTRTRYPPNTYVVSPPSQIFLESPHVPHRTCDGCVEGLSEWLQNEARRERALAQDDQAENSSQEVVDQPEATRANYGSWRNWFGGGEINDRPTQVGSSPTTEATRDMQPAEPQSPPSDNDFCPVCGRSIKKMSTGQREIHIEECLNSAFVGSPTPPVRLIVYSLAMKDEVDYGECVICFEDFEGGDRVVRLDCLCLYHEHCIKGWFKKKQARDCPVHAVHE</sequence>
<dbReference type="PANTHER" id="PTHR46661:SF4">
    <property type="entry name" value="RING-TYPE DOMAIN-CONTAINING PROTEIN"/>
    <property type="match status" value="1"/>
</dbReference>
<dbReference type="SMART" id="SM00064">
    <property type="entry name" value="FYVE"/>
    <property type="match status" value="1"/>
</dbReference>
<keyword evidence="16" id="KW-0449">Lipoprotein</keyword>
<dbReference type="Proteomes" id="UP000182444">
    <property type="component" value="Chromosome 1D"/>
</dbReference>
<evidence type="ECO:0000256" key="4">
    <source>
        <dbReference type="ARBA" id="ARBA00004371"/>
    </source>
</evidence>
<dbReference type="PROSITE" id="PS50178">
    <property type="entry name" value="ZF_FYVE"/>
    <property type="match status" value="1"/>
</dbReference>
<reference evidence="22 24" key="2">
    <citation type="submission" date="2018-07" db="EMBL/GenBank/DDBJ databases">
        <title>Draft Genome Assemblies for Five Robust Yarrowia lipolytica Strains Exhibiting High Lipid Production and Pentose Sugar Utilization and Sugar Alcohol Secretion from Undetoxified Lignocellulosic Biomass Hydrolysates.</title>
        <authorList>
            <consortium name="DOE Joint Genome Institute"/>
            <person name="Walker C."/>
            <person name="Ryu S."/>
            <person name="Na H."/>
            <person name="Zane M."/>
            <person name="LaButti K."/>
            <person name="Lipzen A."/>
            <person name="Haridas S."/>
            <person name="Barry K."/>
            <person name="Grigoriev I.V."/>
            <person name="Quarterman J."/>
            <person name="Slininger P."/>
            <person name="Dien B."/>
            <person name="Trinh C.T."/>
        </authorList>
    </citation>
    <scope>NUCLEOTIDE SEQUENCE [LARGE SCALE GENOMIC DNA]</scope>
    <source>
        <strain evidence="22 24">YB392</strain>
    </source>
</reference>
<comment type="catalytic activity">
    <reaction evidence="1">
        <text>S-ubiquitinyl-[E2 ubiquitin-conjugating enzyme]-L-cysteine + [acceptor protein]-L-lysine = [E2 ubiquitin-conjugating enzyme]-L-cysteine + N(6)-ubiquitinyl-[acceptor protein]-L-lysine.</text>
        <dbReference type="EC" id="2.3.2.27"/>
    </reaction>
</comment>
<dbReference type="GO" id="GO:0032266">
    <property type="term" value="F:phosphatidylinositol-3-phosphate binding"/>
    <property type="evidence" value="ECO:0007669"/>
    <property type="project" value="UniProtKB-ARBA"/>
</dbReference>
<dbReference type="InterPro" id="IPR001841">
    <property type="entry name" value="Znf_RING"/>
</dbReference>
<comment type="pathway">
    <text evidence="5">Protein modification; protein ubiquitination.</text>
</comment>
<evidence type="ECO:0000256" key="14">
    <source>
        <dbReference type="ARBA" id="ARBA00023136"/>
    </source>
</evidence>
<evidence type="ECO:0000256" key="10">
    <source>
        <dbReference type="ARBA" id="ARBA00022753"/>
    </source>
</evidence>
<dbReference type="SUPFAM" id="SSF57903">
    <property type="entry name" value="FYVE/PHD zinc finger"/>
    <property type="match status" value="1"/>
</dbReference>
<reference evidence="21 23" key="1">
    <citation type="journal article" date="2016" name="PLoS ONE">
        <title>Sequence Assembly of Yarrowia lipolytica Strain W29/CLIB89 Shows Transposable Element Diversity.</title>
        <authorList>
            <person name="Magnan C."/>
            <person name="Yu J."/>
            <person name="Chang I."/>
            <person name="Jahn E."/>
            <person name="Kanomata Y."/>
            <person name="Wu J."/>
            <person name="Zeller M."/>
            <person name="Oakes M."/>
            <person name="Baldi P."/>
            <person name="Sandmeyer S."/>
        </authorList>
    </citation>
    <scope>NUCLEOTIDE SEQUENCE [LARGE SCALE GENOMIC DNA]</scope>
    <source>
        <strain evidence="21">CLIB89</strain>
        <strain evidence="23">CLIB89(W29)</strain>
    </source>
</reference>
<keyword evidence="12" id="KW-0833">Ubl conjugation pathway</keyword>
<dbReference type="InterPro" id="IPR051878">
    <property type="entry name" value="ZNRF_ubiq-protein_ligase"/>
</dbReference>
<dbReference type="EC" id="2.3.2.27" evidence="6"/>
<dbReference type="GO" id="GO:0016020">
    <property type="term" value="C:membrane"/>
    <property type="evidence" value="ECO:0007669"/>
    <property type="project" value="UniProtKB-SubCell"/>
</dbReference>
<dbReference type="InterPro" id="IPR011011">
    <property type="entry name" value="Znf_FYVE_PHD"/>
</dbReference>
<dbReference type="InterPro" id="IPR000306">
    <property type="entry name" value="Znf_FYVE"/>
</dbReference>
<keyword evidence="13" id="KW-0862">Zinc</keyword>
<dbReference type="VEuPathDB" id="FungiDB:YALI1_D19018g"/>
<keyword evidence="8" id="KW-0519">Myristate</keyword>
<dbReference type="OMA" id="NFCPLHD"/>
<dbReference type="AlphaFoldDB" id="A0A1D8NEP9"/>
<dbReference type="GO" id="GO:0008270">
    <property type="term" value="F:zinc ion binding"/>
    <property type="evidence" value="ECO:0007669"/>
    <property type="project" value="UniProtKB-KW"/>
</dbReference>
<protein>
    <recommendedName>
        <fullName evidence="6">RING-type E3 ubiquitin transferase</fullName>
        <ecNumber evidence="6">2.3.2.27</ecNumber>
    </recommendedName>
</protein>
<proteinExistence type="predicted"/>
<dbReference type="Gene3D" id="3.30.40.10">
    <property type="entry name" value="Zinc/RING finger domain, C3HC4 (zinc finger)"/>
    <property type="match status" value="2"/>
</dbReference>
<feature type="region of interest" description="Disordered" evidence="18">
    <location>
        <begin position="92"/>
        <end position="111"/>
    </location>
</feature>
<evidence type="ECO:0000313" key="22">
    <source>
        <dbReference type="EMBL" id="RDW26585.1"/>
    </source>
</evidence>
<dbReference type="InterPro" id="IPR013083">
    <property type="entry name" value="Znf_RING/FYVE/PHD"/>
</dbReference>
<dbReference type="GO" id="GO:0043161">
    <property type="term" value="P:proteasome-mediated ubiquitin-dependent protein catabolic process"/>
    <property type="evidence" value="ECO:0007669"/>
    <property type="project" value="TreeGrafter"/>
</dbReference>
<evidence type="ECO:0000256" key="8">
    <source>
        <dbReference type="ARBA" id="ARBA00022707"/>
    </source>
</evidence>
<dbReference type="Pfam" id="PF13639">
    <property type="entry name" value="zf-RING_2"/>
    <property type="match status" value="1"/>
</dbReference>
<dbReference type="PANTHER" id="PTHR46661">
    <property type="entry name" value="E3 UBIQUITIN-PROTEIN LIGASE ZNRF1-LIKE PROTEIN"/>
    <property type="match status" value="1"/>
</dbReference>
<keyword evidence="10" id="KW-0967">Endosome</keyword>
<keyword evidence="9" id="KW-0479">Metal-binding</keyword>
<feature type="domain" description="RING-type" evidence="19">
    <location>
        <begin position="218"/>
        <end position="260"/>
    </location>
</feature>
<evidence type="ECO:0000256" key="9">
    <source>
        <dbReference type="ARBA" id="ARBA00022723"/>
    </source>
</evidence>
<keyword evidence="15" id="KW-0458">Lysosome</keyword>
<dbReference type="GO" id="GO:0061630">
    <property type="term" value="F:ubiquitin protein ligase activity"/>
    <property type="evidence" value="ECO:0007669"/>
    <property type="project" value="UniProtKB-EC"/>
</dbReference>
<accession>A0A1D8NEP9</accession>
<evidence type="ECO:0000256" key="12">
    <source>
        <dbReference type="ARBA" id="ARBA00022786"/>
    </source>
</evidence>
<comment type="subcellular location">
    <subcellularLocation>
        <location evidence="3">Endosome</location>
    </subcellularLocation>
    <subcellularLocation>
        <location evidence="4">Lysosome</location>
    </subcellularLocation>
    <subcellularLocation>
        <location evidence="2">Membrane</location>
        <topology evidence="2">Peripheral membrane protein</topology>
    </subcellularLocation>
</comment>
<evidence type="ECO:0000256" key="1">
    <source>
        <dbReference type="ARBA" id="ARBA00000900"/>
    </source>
</evidence>
<evidence type="ECO:0000256" key="2">
    <source>
        <dbReference type="ARBA" id="ARBA00004170"/>
    </source>
</evidence>